<feature type="compositionally biased region" description="Low complexity" evidence="1">
    <location>
        <begin position="13"/>
        <end position="33"/>
    </location>
</feature>
<name>A0A3M4QRI4_9PSED</name>
<proteinExistence type="predicted"/>
<evidence type="ECO:0000313" key="2">
    <source>
        <dbReference type="EMBL" id="RMQ93088.1"/>
    </source>
</evidence>
<dbReference type="EMBL" id="RBRL01000021">
    <property type="protein sequence ID" value="RMQ93088.1"/>
    <property type="molecule type" value="Genomic_DNA"/>
</dbReference>
<organism evidence="2 3">
    <name type="scientific">Pseudomonas salomonii</name>
    <dbReference type="NCBI Taxonomy" id="191391"/>
    <lineage>
        <taxon>Bacteria</taxon>
        <taxon>Pseudomonadati</taxon>
        <taxon>Pseudomonadota</taxon>
        <taxon>Gammaproteobacteria</taxon>
        <taxon>Pseudomonadales</taxon>
        <taxon>Pseudomonadaceae</taxon>
        <taxon>Pseudomonas</taxon>
    </lineage>
</organism>
<sequence>MQPRRNAGQRPHAGQAVGPAGQQGVAPAQGRAAHAADVPLEMPGRHEFGHHRLGTDFGMAHVHRAAAGEGLHQRRWQHQVTQAQRRERHLAEGADIQHAPTAIQRRQRRQGRAAVTVLAVVVVLDDPTAATLGPGQQLQAPRQAHHHAQRVLVGRRDIRHTTVIQGVKHLAIHALAVYRHAMQSRAGQGERMAGSAITRVFHRHAVPRLDQQLCTKANRLLRATGDHNLFSCALHATGTAQIGGDQTAQTIVTGRVAIAQQFQVRLAPERPIQLGPYIKREQVEGRHTHTKGSRRSRWRMSQVVVFYPRQARAVDNFVVQIFR</sequence>
<feature type="region of interest" description="Disordered" evidence="1">
    <location>
        <begin position="1"/>
        <end position="33"/>
    </location>
</feature>
<gene>
    <name evidence="2" type="ORF">ALP97_05283</name>
</gene>
<comment type="caution">
    <text evidence="2">The sequence shown here is derived from an EMBL/GenBank/DDBJ whole genome shotgun (WGS) entry which is preliminary data.</text>
</comment>
<evidence type="ECO:0000313" key="3">
    <source>
        <dbReference type="Proteomes" id="UP000277179"/>
    </source>
</evidence>
<accession>A0A3M4QRI4</accession>
<reference evidence="2 3" key="1">
    <citation type="submission" date="2018-08" db="EMBL/GenBank/DDBJ databases">
        <title>Recombination of ecologically and evolutionarily significant loci maintains genetic cohesion in the Pseudomonas syringae species complex.</title>
        <authorList>
            <person name="Dillon M."/>
            <person name="Thakur S."/>
            <person name="Almeida R.N.D."/>
            <person name="Weir B.S."/>
            <person name="Guttman D.S."/>
        </authorList>
    </citation>
    <scope>NUCLEOTIDE SEQUENCE [LARGE SCALE GENOMIC DNA]</scope>
    <source>
        <strain evidence="2 3">ICMP 11288</strain>
    </source>
</reference>
<dbReference type="Proteomes" id="UP000277179">
    <property type="component" value="Unassembled WGS sequence"/>
</dbReference>
<protein>
    <submittedName>
        <fullName evidence="2">Uncharacterized protein</fullName>
    </submittedName>
</protein>
<dbReference type="AlphaFoldDB" id="A0A3M4QRI4"/>
<evidence type="ECO:0000256" key="1">
    <source>
        <dbReference type="SAM" id="MobiDB-lite"/>
    </source>
</evidence>